<dbReference type="Proteomes" id="UP000282574">
    <property type="component" value="Unassembled WGS sequence"/>
</dbReference>
<dbReference type="PANTHER" id="PTHR43563">
    <property type="entry name" value="AMINE OXIDASE"/>
    <property type="match status" value="1"/>
</dbReference>
<organism evidence="3 4">
    <name type="scientific">Chroococcidiopsis cubana SAG 39.79</name>
    <dbReference type="NCBI Taxonomy" id="388085"/>
    <lineage>
        <taxon>Bacteria</taxon>
        <taxon>Bacillati</taxon>
        <taxon>Cyanobacteriota</taxon>
        <taxon>Cyanophyceae</taxon>
        <taxon>Chroococcidiopsidales</taxon>
        <taxon>Chroococcidiopsidaceae</taxon>
        <taxon>Chroococcidiopsis</taxon>
    </lineage>
</organism>
<dbReference type="InterPro" id="IPR050703">
    <property type="entry name" value="Flavin_MAO"/>
</dbReference>
<dbReference type="Pfam" id="PF01593">
    <property type="entry name" value="Amino_oxidase"/>
    <property type="match status" value="1"/>
</dbReference>
<sequence>MQLARFPFPKEAYYFDGKIRSEEEVADKLRSLARQISDDADLLDKDYKKFAPMFDRMSVTSYLDKHADKIPEPFIRVLIEDTIRTEFGTEPKEAPALLLLFLLPAVDGNKVEVLSGSDETFVVEGGSGRIIDSLAQALPGQILPGMRLTQIQSRGSGFRLSFFGNYIVDADYVIVAIPFTVLREVKIQVDLPRRLRRFIHEANLSSNEKLEAGFDRRVWRRENGFVQEVWTDLEFSEAWDATQRQADRKNGVLTFFVGGNQAIAVQSGSAQSQGKKFVDLFENIIPGAKGAANGRFLRTQWTQDPFTKGGYSSFKLGQLTEFADFFYIESDDPEERQDVNVGNLIFAGEHVSDEFSGYMNGGAQTGRLAAATVLERIQAQQKVMPQKSLKNKGTA</sequence>
<dbReference type="InterPro" id="IPR002937">
    <property type="entry name" value="Amino_oxidase"/>
</dbReference>
<dbReference type="PANTHER" id="PTHR43563:SF1">
    <property type="entry name" value="AMINE OXIDASE [FLAVIN-CONTAINING] B"/>
    <property type="match status" value="1"/>
</dbReference>
<keyword evidence="4" id="KW-1185">Reference proteome</keyword>
<dbReference type="EMBL" id="RSCK01000073">
    <property type="protein sequence ID" value="RUT05824.1"/>
    <property type="molecule type" value="Genomic_DNA"/>
</dbReference>
<dbReference type="AlphaFoldDB" id="A0AB37UD60"/>
<comment type="caution">
    <text evidence="3">The sequence shown here is derived from an EMBL/GenBank/DDBJ whole genome shotgun (WGS) entry which is preliminary data.</text>
</comment>
<evidence type="ECO:0000256" key="1">
    <source>
        <dbReference type="ARBA" id="ARBA00005995"/>
    </source>
</evidence>
<dbReference type="SUPFAM" id="SSF54373">
    <property type="entry name" value="FAD-linked reductases, C-terminal domain"/>
    <property type="match status" value="1"/>
</dbReference>
<dbReference type="Gene3D" id="3.50.50.60">
    <property type="entry name" value="FAD/NAD(P)-binding domain"/>
    <property type="match status" value="1"/>
</dbReference>
<name>A0AB37UD60_9CYAN</name>
<evidence type="ECO:0000313" key="4">
    <source>
        <dbReference type="Proteomes" id="UP000282574"/>
    </source>
</evidence>
<accession>A0AB37UD60</accession>
<dbReference type="GO" id="GO:0016491">
    <property type="term" value="F:oxidoreductase activity"/>
    <property type="evidence" value="ECO:0007669"/>
    <property type="project" value="InterPro"/>
</dbReference>
<reference evidence="3 4" key="1">
    <citation type="journal article" date="2019" name="Genome Biol. Evol.">
        <title>Day and night: Metabolic profiles and evolutionary relationships of six axenic non-marine cyanobacteria.</title>
        <authorList>
            <person name="Will S.E."/>
            <person name="Henke P."/>
            <person name="Boedeker C."/>
            <person name="Huang S."/>
            <person name="Brinkmann H."/>
            <person name="Rohde M."/>
            <person name="Jarek M."/>
            <person name="Friedl T."/>
            <person name="Seufert S."/>
            <person name="Schumacher M."/>
            <person name="Overmann J."/>
            <person name="Neumann-Schaal M."/>
            <person name="Petersen J."/>
        </authorList>
    </citation>
    <scope>NUCLEOTIDE SEQUENCE [LARGE SCALE GENOMIC DNA]</scope>
    <source>
        <strain evidence="3 4">SAG 39.79</strain>
    </source>
</reference>
<comment type="similarity">
    <text evidence="1">Belongs to the flavin monoamine oxidase family.</text>
</comment>
<dbReference type="InterPro" id="IPR036188">
    <property type="entry name" value="FAD/NAD-bd_sf"/>
</dbReference>
<protein>
    <recommendedName>
        <fullName evidence="2">Amine oxidase domain-containing protein</fullName>
    </recommendedName>
</protein>
<proteinExistence type="inferred from homology"/>
<dbReference type="SUPFAM" id="SSF51905">
    <property type="entry name" value="FAD/NAD(P)-binding domain"/>
    <property type="match status" value="1"/>
</dbReference>
<gene>
    <name evidence="3" type="ORF">DSM107010_54120</name>
</gene>
<evidence type="ECO:0000259" key="2">
    <source>
        <dbReference type="Pfam" id="PF01593"/>
    </source>
</evidence>
<feature type="domain" description="Amine oxidase" evidence="2">
    <location>
        <begin position="117"/>
        <end position="374"/>
    </location>
</feature>
<evidence type="ECO:0000313" key="3">
    <source>
        <dbReference type="EMBL" id="RUT05824.1"/>
    </source>
</evidence>